<evidence type="ECO:0000313" key="6">
    <source>
        <dbReference type="EMBL" id="GAA4558187.1"/>
    </source>
</evidence>
<evidence type="ECO:0000256" key="3">
    <source>
        <dbReference type="ARBA" id="ARBA00022857"/>
    </source>
</evidence>
<dbReference type="InterPro" id="IPR036188">
    <property type="entry name" value="FAD/NAD-bd_sf"/>
</dbReference>
<dbReference type="PANTHER" id="PTHR43098:SF5">
    <property type="entry name" value="DUAL-FUNCTIONAL MONOOXYGENASE_METHYLTRANSFERASE PSOF"/>
    <property type="match status" value="1"/>
</dbReference>
<feature type="compositionally biased region" description="Basic residues" evidence="5">
    <location>
        <begin position="184"/>
        <end position="196"/>
    </location>
</feature>
<feature type="compositionally biased region" description="Basic and acidic residues" evidence="5">
    <location>
        <begin position="1"/>
        <end position="11"/>
    </location>
</feature>
<keyword evidence="7" id="KW-1185">Reference proteome</keyword>
<sequence>MDRADDHRDADLPLPRQRTRSPRAQQRTRHPRPGLLRGPAGAHQRLARRPRHRGTRVGVIGTGSTGTQFIIAAAKAAEHLTVFQRSPQYWVPSGNGTVDPAEVARTKESFDAIWHQVRNSVVGFGFEESGAEAMSVSAEERQRVFQENRDEGNGFRFMFGTFRDIATNPDGERRRRVHPVRDRRDRRRPGDRRRAHPDRPLRQAPAVQRGLLRDLPPRERGAGLAQGEPHRGDHGDR</sequence>
<dbReference type="PANTHER" id="PTHR43098">
    <property type="entry name" value="L-ORNITHINE N(5)-MONOOXYGENASE-RELATED"/>
    <property type="match status" value="1"/>
</dbReference>
<keyword evidence="2" id="KW-0274">FAD</keyword>
<accession>A0ABP8S1L6</accession>
<dbReference type="InterPro" id="IPR050775">
    <property type="entry name" value="FAD-binding_Monooxygenases"/>
</dbReference>
<feature type="region of interest" description="Disordered" evidence="5">
    <location>
        <begin position="166"/>
        <end position="237"/>
    </location>
</feature>
<organism evidence="6 7">
    <name type="scientific">Pseudonocardia xishanensis</name>
    <dbReference type="NCBI Taxonomy" id="630995"/>
    <lineage>
        <taxon>Bacteria</taxon>
        <taxon>Bacillati</taxon>
        <taxon>Actinomycetota</taxon>
        <taxon>Actinomycetes</taxon>
        <taxon>Pseudonocardiales</taxon>
        <taxon>Pseudonocardiaceae</taxon>
        <taxon>Pseudonocardia</taxon>
    </lineage>
</organism>
<evidence type="ECO:0000256" key="4">
    <source>
        <dbReference type="ARBA" id="ARBA00023002"/>
    </source>
</evidence>
<keyword evidence="1" id="KW-0285">Flavoprotein</keyword>
<comment type="caution">
    <text evidence="6">The sequence shown here is derived from an EMBL/GenBank/DDBJ whole genome shotgun (WGS) entry which is preliminary data.</text>
</comment>
<name>A0ABP8S1L6_9PSEU</name>
<evidence type="ECO:0000256" key="2">
    <source>
        <dbReference type="ARBA" id="ARBA00022827"/>
    </source>
</evidence>
<gene>
    <name evidence="6" type="ORF">GCM10023175_63880</name>
</gene>
<proteinExistence type="predicted"/>
<feature type="compositionally biased region" description="Basic and acidic residues" evidence="5">
    <location>
        <begin position="228"/>
        <end position="237"/>
    </location>
</feature>
<dbReference type="EMBL" id="BAABGT010000109">
    <property type="protein sequence ID" value="GAA4558187.1"/>
    <property type="molecule type" value="Genomic_DNA"/>
</dbReference>
<protein>
    <submittedName>
        <fullName evidence="6">Uncharacterized protein</fullName>
    </submittedName>
</protein>
<evidence type="ECO:0000256" key="1">
    <source>
        <dbReference type="ARBA" id="ARBA00022630"/>
    </source>
</evidence>
<feature type="compositionally biased region" description="Basic and acidic residues" evidence="5">
    <location>
        <begin position="211"/>
        <end position="221"/>
    </location>
</feature>
<dbReference type="Proteomes" id="UP001501598">
    <property type="component" value="Unassembled WGS sequence"/>
</dbReference>
<feature type="compositionally biased region" description="Basic residues" evidence="5">
    <location>
        <begin position="17"/>
        <end position="32"/>
    </location>
</feature>
<reference evidence="7" key="1">
    <citation type="journal article" date="2019" name="Int. J. Syst. Evol. Microbiol.">
        <title>The Global Catalogue of Microorganisms (GCM) 10K type strain sequencing project: providing services to taxonomists for standard genome sequencing and annotation.</title>
        <authorList>
            <consortium name="The Broad Institute Genomics Platform"/>
            <consortium name="The Broad Institute Genome Sequencing Center for Infectious Disease"/>
            <person name="Wu L."/>
            <person name="Ma J."/>
        </authorList>
    </citation>
    <scope>NUCLEOTIDE SEQUENCE [LARGE SCALE GENOMIC DNA]</scope>
    <source>
        <strain evidence="7">JCM 17906</strain>
    </source>
</reference>
<keyword evidence="3" id="KW-0521">NADP</keyword>
<dbReference type="Gene3D" id="3.50.50.60">
    <property type="entry name" value="FAD/NAD(P)-binding domain"/>
    <property type="match status" value="1"/>
</dbReference>
<dbReference type="SUPFAM" id="SSF51905">
    <property type="entry name" value="FAD/NAD(P)-binding domain"/>
    <property type="match status" value="1"/>
</dbReference>
<keyword evidence="4" id="KW-0560">Oxidoreductase</keyword>
<evidence type="ECO:0000313" key="7">
    <source>
        <dbReference type="Proteomes" id="UP001501598"/>
    </source>
</evidence>
<feature type="compositionally biased region" description="Basic residues" evidence="5">
    <location>
        <begin position="45"/>
        <end position="55"/>
    </location>
</feature>
<evidence type="ECO:0000256" key="5">
    <source>
        <dbReference type="SAM" id="MobiDB-lite"/>
    </source>
</evidence>
<feature type="region of interest" description="Disordered" evidence="5">
    <location>
        <begin position="1"/>
        <end position="60"/>
    </location>
</feature>